<gene>
    <name evidence="1" type="ORF">PsorP6_016852</name>
</gene>
<protein>
    <submittedName>
        <fullName evidence="1">Uncharacterized protein</fullName>
    </submittedName>
</protein>
<dbReference type="EMBL" id="CM047581">
    <property type="protein sequence ID" value="KAI9917081.1"/>
    <property type="molecule type" value="Genomic_DNA"/>
</dbReference>
<sequence>MMTSPNDMDLIYSPTNNEASHVEAQQIPLAPPDEDRHATLEAAIHGIKMHAKKHGYGITQLMIAFDKHTPPSPRRYDFRCAKGGVKRDVKRGEGVKRKTGTRMTECPFEVQIKRLLTVGWQVCIVEASHNHGTSHPSAFAQFRRPNEEEKALIRSLHASGSAPCFIIAALVKRNPECLMSLRNVYNEVARIRKERLGSLSPIEALIIELEDDKWDSHYTTDHLNFLFFAPHEAIELAQSCPDVLFINATYRTNRYNMPLIHFLAVMSIGKTFRIAMFFVASKSEPMYLLSVAKFRELVLGNLRKEVILTDTDLSLKNAPTTVYPDVPQLLCI</sequence>
<name>A0ACC0WFK9_9STRA</name>
<comment type="caution">
    <text evidence="1">The sequence shown here is derived from an EMBL/GenBank/DDBJ whole genome shotgun (WGS) entry which is preliminary data.</text>
</comment>
<dbReference type="Proteomes" id="UP001163321">
    <property type="component" value="Chromosome 2"/>
</dbReference>
<accession>A0ACC0WFK9</accession>
<organism evidence="1 2">
    <name type="scientific">Peronosclerospora sorghi</name>
    <dbReference type="NCBI Taxonomy" id="230839"/>
    <lineage>
        <taxon>Eukaryota</taxon>
        <taxon>Sar</taxon>
        <taxon>Stramenopiles</taxon>
        <taxon>Oomycota</taxon>
        <taxon>Peronosporomycetes</taxon>
        <taxon>Peronosporales</taxon>
        <taxon>Peronosporaceae</taxon>
        <taxon>Peronosclerospora</taxon>
    </lineage>
</organism>
<keyword evidence="2" id="KW-1185">Reference proteome</keyword>
<evidence type="ECO:0000313" key="2">
    <source>
        <dbReference type="Proteomes" id="UP001163321"/>
    </source>
</evidence>
<reference evidence="1 2" key="1">
    <citation type="journal article" date="2022" name="bioRxiv">
        <title>The genome of the oomycete Peronosclerospora sorghi, a cosmopolitan pathogen of maize and sorghum, is inflated with dispersed pseudogenes.</title>
        <authorList>
            <person name="Fletcher K."/>
            <person name="Martin F."/>
            <person name="Isakeit T."/>
            <person name="Cavanaugh K."/>
            <person name="Magill C."/>
            <person name="Michelmore R."/>
        </authorList>
    </citation>
    <scope>NUCLEOTIDE SEQUENCE [LARGE SCALE GENOMIC DNA]</scope>
    <source>
        <strain evidence="1">P6</strain>
    </source>
</reference>
<evidence type="ECO:0000313" key="1">
    <source>
        <dbReference type="EMBL" id="KAI9917081.1"/>
    </source>
</evidence>
<proteinExistence type="predicted"/>